<keyword evidence="3" id="KW-0687">Ribonucleoprotein</keyword>
<feature type="domain" description="Large ribosomal subunit protein uL15/eL18" evidence="5">
    <location>
        <begin position="160"/>
        <end position="234"/>
    </location>
</feature>
<feature type="compositionally biased region" description="Basic residues" evidence="4">
    <location>
        <begin position="115"/>
        <end position="129"/>
    </location>
</feature>
<dbReference type="EMBL" id="DS572722">
    <property type="protein sequence ID" value="EGY19474.1"/>
    <property type="molecule type" value="Genomic_DNA"/>
</dbReference>
<evidence type="ECO:0000256" key="2">
    <source>
        <dbReference type="ARBA" id="ARBA00022980"/>
    </source>
</evidence>
<dbReference type="GO" id="GO:0003735">
    <property type="term" value="F:structural constituent of ribosome"/>
    <property type="evidence" value="ECO:0007669"/>
    <property type="project" value="InterPro"/>
</dbReference>
<accession>G2XI26</accession>
<organism evidence="6 7">
    <name type="scientific">Verticillium dahliae (strain VdLs.17 / ATCC MYA-4575 / FGSC 10137)</name>
    <name type="common">Verticillium wilt</name>
    <dbReference type="NCBI Taxonomy" id="498257"/>
    <lineage>
        <taxon>Eukaryota</taxon>
        <taxon>Fungi</taxon>
        <taxon>Dikarya</taxon>
        <taxon>Ascomycota</taxon>
        <taxon>Pezizomycotina</taxon>
        <taxon>Sordariomycetes</taxon>
        <taxon>Hypocreomycetidae</taxon>
        <taxon>Glomerellales</taxon>
        <taxon>Plectosphaerellaceae</taxon>
        <taxon>Verticillium</taxon>
    </lineage>
</organism>
<evidence type="ECO:0000313" key="7">
    <source>
        <dbReference type="Proteomes" id="UP000001611"/>
    </source>
</evidence>
<evidence type="ECO:0000259" key="5">
    <source>
        <dbReference type="Pfam" id="PF00828"/>
    </source>
</evidence>
<evidence type="ECO:0000256" key="3">
    <source>
        <dbReference type="ARBA" id="ARBA00023274"/>
    </source>
</evidence>
<dbReference type="STRING" id="498257.G2XI26"/>
<dbReference type="OrthoDB" id="361383at2759"/>
<proteinExistence type="inferred from homology"/>
<dbReference type="eggNOG" id="KOG0846">
    <property type="taxonomic scope" value="Eukaryota"/>
</dbReference>
<reference evidence="6 7" key="1">
    <citation type="submission" date="2008-03" db="EMBL/GenBank/DDBJ databases">
        <title>The Genome Sequence of Verticillium dahliae VdLs.17.</title>
        <authorList>
            <consortium name="The Broad Institute Genome Sequencing Platform"/>
            <person name="Ma L.-J.J."/>
            <person name="Klosterman S.J."/>
            <person name="Subbarao K."/>
            <person name="Dobinson K."/>
            <person name="Veronese P."/>
            <person name="Kang S."/>
            <person name="Gold S.E."/>
            <person name="Young S."/>
            <person name="Jaffe D."/>
            <person name="Gnerre S."/>
            <person name="Berlin A."/>
            <person name="Heiman D."/>
            <person name="Hepburn T."/>
            <person name="Sykes S."/>
            <person name="Alvarado L."/>
            <person name="Kodira C.D."/>
            <person name="Lander E."/>
            <person name="Galagan J."/>
            <person name="Nusbaum C."/>
            <person name="Birren B."/>
        </authorList>
    </citation>
    <scope>NUCLEOTIDE SEQUENCE [LARGE SCALE GENOMIC DNA]</scope>
    <source>
        <strain evidence="7">VdLs.17 / ATCC MYA-4575 / FGSC 10137</strain>
    </source>
</reference>
<dbReference type="PANTHER" id="PTHR12934:SF11">
    <property type="entry name" value="LARGE RIBOSOMAL SUBUNIT PROTEIN UL15M"/>
    <property type="match status" value="1"/>
</dbReference>
<dbReference type="RefSeq" id="XP_009656932.1">
    <property type="nucleotide sequence ID" value="XM_009658637.1"/>
</dbReference>
<dbReference type="PANTHER" id="PTHR12934">
    <property type="entry name" value="50S RIBOSOMAL PROTEIN L15"/>
    <property type="match status" value="1"/>
</dbReference>
<dbReference type="OMA" id="VVTRYYT"/>
<dbReference type="HAMAP" id="MF_01341">
    <property type="entry name" value="Ribosomal_uL15"/>
    <property type="match status" value="1"/>
</dbReference>
<dbReference type="KEGG" id="vda:VDAG_09676"/>
<dbReference type="InterPro" id="IPR036227">
    <property type="entry name" value="Ribosomal_uL15/eL18_sf"/>
</dbReference>
<name>G2XI26_VERDV</name>
<evidence type="ECO:0000256" key="4">
    <source>
        <dbReference type="SAM" id="MobiDB-lite"/>
    </source>
</evidence>
<sequence length="343" mass="37835">MHVPTEDKQFQCIYEIDFEFRILVMIDKEPLGPLYTAIALRAIQLSDDDDDDEAAGSRTRIHDAPENLTPSASLFASLSIGTRHASILANLSDNKGAYNKRIRVGRGASSGKGKTSGRGHKGQGQHGKVKPWFQGGQTPLVVQRGTKGFENRRAPVMSKINLDKLQQWIDAGRIDPTKRITVKELVESNLVGTIKDGVKILGGGKEALRQPIDILVSRASASAIQAIESTGGKVLARYYTKTAIRGIVKGTTENSDKPLPQGKEHVESILAAARTTRFLRRLPDPTSRREIEYYRDPAHRGYLSHLLKPGESPSLYFKVPTEKVGTFKKEKTKKVENATAALW</sequence>
<feature type="region of interest" description="Disordered" evidence="4">
    <location>
        <begin position="103"/>
        <end position="133"/>
    </location>
</feature>
<dbReference type="AlphaFoldDB" id="G2XI26"/>
<dbReference type="GeneID" id="20711139"/>
<dbReference type="InterPro" id="IPR005749">
    <property type="entry name" value="Ribosomal_uL15_bac-type"/>
</dbReference>
<dbReference type="FunCoup" id="G2XI26">
    <property type="interactions" value="570"/>
</dbReference>
<dbReference type="SUPFAM" id="SSF52080">
    <property type="entry name" value="Ribosomal proteins L15p and L18e"/>
    <property type="match status" value="1"/>
</dbReference>
<dbReference type="InterPro" id="IPR021131">
    <property type="entry name" value="Ribosomal_uL15/eL18"/>
</dbReference>
<dbReference type="GO" id="GO:0005762">
    <property type="term" value="C:mitochondrial large ribosomal subunit"/>
    <property type="evidence" value="ECO:0007669"/>
    <property type="project" value="TreeGrafter"/>
</dbReference>
<dbReference type="Proteomes" id="UP000001611">
    <property type="component" value="Chromosome 7"/>
</dbReference>
<dbReference type="InterPro" id="IPR030878">
    <property type="entry name" value="Ribosomal_uL15"/>
</dbReference>
<evidence type="ECO:0000256" key="1">
    <source>
        <dbReference type="ARBA" id="ARBA00007320"/>
    </source>
</evidence>
<evidence type="ECO:0000313" key="6">
    <source>
        <dbReference type="EMBL" id="EGY19474.1"/>
    </source>
</evidence>
<dbReference type="NCBIfam" id="TIGR01071">
    <property type="entry name" value="rplO_bact"/>
    <property type="match status" value="1"/>
</dbReference>
<dbReference type="Gene3D" id="3.100.10.10">
    <property type="match status" value="1"/>
</dbReference>
<dbReference type="HOGENOM" id="CLU_055188_5_0_1"/>
<keyword evidence="2 6" id="KW-0689">Ribosomal protein</keyword>
<dbReference type="GO" id="GO:0006412">
    <property type="term" value="P:translation"/>
    <property type="evidence" value="ECO:0007669"/>
    <property type="project" value="InterPro"/>
</dbReference>
<dbReference type="InParanoid" id="G2XI26"/>
<gene>
    <name evidence="6" type="ORF">VDAG_09676</name>
</gene>
<comment type="similarity">
    <text evidence="1">Belongs to the universal ribosomal protein uL15 family.</text>
</comment>
<protein>
    <submittedName>
        <fullName evidence="6">54S ribosomal protein L10</fullName>
    </submittedName>
</protein>
<keyword evidence="7" id="KW-1185">Reference proteome</keyword>
<dbReference type="Pfam" id="PF00828">
    <property type="entry name" value="Ribosomal_L27A"/>
    <property type="match status" value="1"/>
</dbReference>